<dbReference type="RefSeq" id="WP_173559305.1">
    <property type="nucleotide sequence ID" value="NZ_JAERKX010000001.1"/>
</dbReference>
<dbReference type="PANTHER" id="PTHR38442">
    <property type="entry name" value="INNER MEMBRANE PROTEIN-RELATED"/>
    <property type="match status" value="1"/>
</dbReference>
<dbReference type="PANTHER" id="PTHR38442:SF1">
    <property type="entry name" value="INNER MEMBRANE PROTEIN"/>
    <property type="match status" value="1"/>
</dbReference>
<keyword evidence="1" id="KW-0812">Transmembrane</keyword>
<accession>A0ABT3QAY6</accession>
<dbReference type="Proteomes" id="UP001301152">
    <property type="component" value="Unassembled WGS sequence"/>
</dbReference>
<comment type="caution">
    <text evidence="2">The sequence shown here is derived from an EMBL/GenBank/DDBJ whole genome shotgun (WGS) entry which is preliminary data.</text>
</comment>
<protein>
    <submittedName>
        <fullName evidence="2">DUF445 domain-containing protein</fullName>
    </submittedName>
</protein>
<keyword evidence="3" id="KW-1185">Reference proteome</keyword>
<keyword evidence="1" id="KW-0472">Membrane</keyword>
<evidence type="ECO:0000256" key="1">
    <source>
        <dbReference type="SAM" id="Phobius"/>
    </source>
</evidence>
<proteinExistence type="predicted"/>
<sequence length="432" mass="48134">MTSYPDTEADLEARRTLRRYQWTATALLVFMVLLTVAGYAAPAAGWVKEAFWLEVLRSGARAGVVGGLADWFAVVALFRHPLGVPVPHTAIIPAQKERLGRALGRFVSRQVLTEEEVKRVFDRLDIPSILSGTLDDPATRKMAVRIFSSSVRQTFDRLEDGRASEAISRILPGLVGSSNLTPVVARALRSMVDNDRHQEVLSYLLEQVKEGLQARESALRTMIEDRVREQGGRFLGWAIGGSIATKVLFAVSKELDRVDPQNSGLREGFTSWARAQIDRIEHDPERSQEMSRAITGILSHESVVVWWSDIWGRFRRMAEADAENPDGRIASMLQDALGRFAGQLKDDQALRQEIVDKLHAVLIRALPSVREQIEEFIAQVVTGWDGVQVAEKLELRVGKDLQFIRFNGTLVGFGAGALLFIVLRLLFGLNAQ</sequence>
<reference evidence="2 3" key="1">
    <citation type="submission" date="2022-11" db="EMBL/GenBank/DDBJ databases">
        <title>Genome sequencing of Acetobacter type strain.</title>
        <authorList>
            <person name="Heo J."/>
            <person name="Lee D."/>
            <person name="Han B.-H."/>
            <person name="Hong S.-B."/>
            <person name="Kwon S.-W."/>
        </authorList>
    </citation>
    <scope>NUCLEOTIDE SEQUENCE [LARGE SCALE GENOMIC DNA]</scope>
    <source>
        <strain evidence="2 3">KACC 21253</strain>
    </source>
</reference>
<gene>
    <name evidence="2" type="ORF">OQ497_00280</name>
</gene>
<evidence type="ECO:0000313" key="2">
    <source>
        <dbReference type="EMBL" id="MCX2562409.1"/>
    </source>
</evidence>
<feature type="transmembrane region" description="Helical" evidence="1">
    <location>
        <begin position="406"/>
        <end position="427"/>
    </location>
</feature>
<dbReference type="InterPro" id="IPR007383">
    <property type="entry name" value="DUF445"/>
</dbReference>
<feature type="transmembrane region" description="Helical" evidence="1">
    <location>
        <begin position="20"/>
        <end position="40"/>
    </location>
</feature>
<dbReference type="Pfam" id="PF04286">
    <property type="entry name" value="DUF445"/>
    <property type="match status" value="1"/>
</dbReference>
<name>A0ABT3QAY6_9PROT</name>
<organism evidence="2 3">
    <name type="scientific">Acetobacter thailandicus</name>
    <dbReference type="NCBI Taxonomy" id="1502842"/>
    <lineage>
        <taxon>Bacteria</taxon>
        <taxon>Pseudomonadati</taxon>
        <taxon>Pseudomonadota</taxon>
        <taxon>Alphaproteobacteria</taxon>
        <taxon>Acetobacterales</taxon>
        <taxon>Acetobacteraceae</taxon>
        <taxon>Acetobacter</taxon>
    </lineage>
</organism>
<evidence type="ECO:0000313" key="3">
    <source>
        <dbReference type="Proteomes" id="UP001301152"/>
    </source>
</evidence>
<keyword evidence="1" id="KW-1133">Transmembrane helix</keyword>
<dbReference type="EMBL" id="JAPIUZ010000001">
    <property type="protein sequence ID" value="MCX2562409.1"/>
    <property type="molecule type" value="Genomic_DNA"/>
</dbReference>